<evidence type="ECO:0000313" key="3">
    <source>
        <dbReference type="Proteomes" id="UP000198379"/>
    </source>
</evidence>
<reference evidence="2 3" key="1">
    <citation type="submission" date="2017-06" db="EMBL/GenBank/DDBJ databases">
        <authorList>
            <person name="Kim H.J."/>
            <person name="Triplett B.A."/>
        </authorList>
    </citation>
    <scope>NUCLEOTIDE SEQUENCE [LARGE SCALE GENOMIC DNA]</scope>
    <source>
        <strain evidence="2 3">DSM 25597</strain>
    </source>
</reference>
<protein>
    <submittedName>
        <fullName evidence="2">Uncharacterized protein</fullName>
    </submittedName>
</protein>
<proteinExistence type="predicted"/>
<accession>A0A238ZR02</accession>
<evidence type="ECO:0000313" key="2">
    <source>
        <dbReference type="EMBL" id="SNR85481.1"/>
    </source>
</evidence>
<keyword evidence="1" id="KW-1133">Transmembrane helix</keyword>
<keyword evidence="1" id="KW-0812">Transmembrane</keyword>
<feature type="transmembrane region" description="Helical" evidence="1">
    <location>
        <begin position="6"/>
        <end position="24"/>
    </location>
</feature>
<dbReference type="Proteomes" id="UP000198379">
    <property type="component" value="Unassembled WGS sequence"/>
</dbReference>
<gene>
    <name evidence="2" type="ORF">SAMN06265376_103426</name>
</gene>
<keyword evidence="3" id="KW-1185">Reference proteome</keyword>
<dbReference type="AlphaFoldDB" id="A0A238ZR02"/>
<feature type="transmembrane region" description="Helical" evidence="1">
    <location>
        <begin position="180"/>
        <end position="198"/>
    </location>
</feature>
<keyword evidence="1" id="KW-0472">Membrane</keyword>
<feature type="transmembrane region" description="Helical" evidence="1">
    <location>
        <begin position="83"/>
        <end position="103"/>
    </location>
</feature>
<feature type="transmembrane region" description="Helical" evidence="1">
    <location>
        <begin position="144"/>
        <end position="168"/>
    </location>
</feature>
<organism evidence="2 3">
    <name type="scientific">Dokdonia pacifica</name>
    <dbReference type="NCBI Taxonomy" id="1627892"/>
    <lineage>
        <taxon>Bacteria</taxon>
        <taxon>Pseudomonadati</taxon>
        <taxon>Bacteroidota</taxon>
        <taxon>Flavobacteriia</taxon>
        <taxon>Flavobacteriales</taxon>
        <taxon>Flavobacteriaceae</taxon>
        <taxon>Dokdonia</taxon>
    </lineage>
</organism>
<evidence type="ECO:0000256" key="1">
    <source>
        <dbReference type="SAM" id="Phobius"/>
    </source>
</evidence>
<dbReference type="EMBL" id="FZNY01000003">
    <property type="protein sequence ID" value="SNR85481.1"/>
    <property type="molecule type" value="Genomic_DNA"/>
</dbReference>
<feature type="transmembrane region" description="Helical" evidence="1">
    <location>
        <begin position="109"/>
        <end position="132"/>
    </location>
</feature>
<name>A0A238ZR02_9FLAO</name>
<feature type="transmembrane region" description="Helical" evidence="1">
    <location>
        <begin position="54"/>
        <end position="71"/>
    </location>
</feature>
<feature type="transmembrane region" description="Helical" evidence="1">
    <location>
        <begin position="31"/>
        <end position="48"/>
    </location>
</feature>
<sequence>MNLEVIARLAPIILLLIGASFLFYHKKVNPISLGIIGLLILECIAYIEGENNKWINYFSGPLYFVVIHTLYKTISYHFLNKKLYHKILILILITLVIGLLIIHQKHNNFVFHYVAIVELIILIYPIIYFLKLMQQRINFNIKHFTLNSIILLFFSLDIILYVMIKFLLDYDLNSFILISYFRYILIQLFYISLIYFGWKLDKK</sequence>